<organism evidence="1 2">
    <name type="scientific">Rubus argutus</name>
    <name type="common">Southern blackberry</name>
    <dbReference type="NCBI Taxonomy" id="59490"/>
    <lineage>
        <taxon>Eukaryota</taxon>
        <taxon>Viridiplantae</taxon>
        <taxon>Streptophyta</taxon>
        <taxon>Embryophyta</taxon>
        <taxon>Tracheophyta</taxon>
        <taxon>Spermatophyta</taxon>
        <taxon>Magnoliopsida</taxon>
        <taxon>eudicotyledons</taxon>
        <taxon>Gunneridae</taxon>
        <taxon>Pentapetalae</taxon>
        <taxon>rosids</taxon>
        <taxon>fabids</taxon>
        <taxon>Rosales</taxon>
        <taxon>Rosaceae</taxon>
        <taxon>Rosoideae</taxon>
        <taxon>Rosoideae incertae sedis</taxon>
        <taxon>Rubus</taxon>
    </lineage>
</organism>
<evidence type="ECO:0000313" key="2">
    <source>
        <dbReference type="Proteomes" id="UP001457282"/>
    </source>
</evidence>
<keyword evidence="2" id="KW-1185">Reference proteome</keyword>
<reference evidence="1 2" key="1">
    <citation type="journal article" date="2023" name="G3 (Bethesda)">
        <title>A chromosome-length genome assembly and annotation of blackberry (Rubus argutus, cv. 'Hillquist').</title>
        <authorList>
            <person name="Bruna T."/>
            <person name="Aryal R."/>
            <person name="Dudchenko O."/>
            <person name="Sargent D.J."/>
            <person name="Mead D."/>
            <person name="Buti M."/>
            <person name="Cavallini A."/>
            <person name="Hytonen T."/>
            <person name="Andres J."/>
            <person name="Pham M."/>
            <person name="Weisz D."/>
            <person name="Mascagni F."/>
            <person name="Usai G."/>
            <person name="Natali L."/>
            <person name="Bassil N."/>
            <person name="Fernandez G.E."/>
            <person name="Lomsadze A."/>
            <person name="Armour M."/>
            <person name="Olukolu B."/>
            <person name="Poorten T."/>
            <person name="Britton C."/>
            <person name="Davik J."/>
            <person name="Ashrafi H."/>
            <person name="Aiden E.L."/>
            <person name="Borodovsky M."/>
            <person name="Worthington M."/>
        </authorList>
    </citation>
    <scope>NUCLEOTIDE SEQUENCE [LARGE SCALE GENOMIC DNA]</scope>
    <source>
        <strain evidence="1">PI 553951</strain>
    </source>
</reference>
<gene>
    <name evidence="1" type="ORF">M0R45_011129</name>
</gene>
<evidence type="ECO:0000313" key="1">
    <source>
        <dbReference type="EMBL" id="KAK9945623.1"/>
    </source>
</evidence>
<dbReference type="EMBL" id="JBEDUW010000002">
    <property type="protein sequence ID" value="KAK9945623.1"/>
    <property type="molecule type" value="Genomic_DNA"/>
</dbReference>
<dbReference type="AlphaFoldDB" id="A0AAW1Y946"/>
<protein>
    <submittedName>
        <fullName evidence="1">Uncharacterized protein</fullName>
    </submittedName>
</protein>
<comment type="caution">
    <text evidence="1">The sequence shown here is derived from an EMBL/GenBank/DDBJ whole genome shotgun (WGS) entry which is preliminary data.</text>
</comment>
<sequence>MEPRNEEHLDTERIEDIQGEEEDLLAIGHRTIGQSMAELLYGLQDKMTMLRGSSKKYSRKRLKALLNHFSHGLLSDSKLIIKV</sequence>
<proteinExistence type="predicted"/>
<dbReference type="Proteomes" id="UP001457282">
    <property type="component" value="Unassembled WGS sequence"/>
</dbReference>
<name>A0AAW1Y946_RUBAR</name>
<accession>A0AAW1Y946</accession>